<name>A0ABS9TXQ9_9MICC</name>
<accession>A0ABS9TXQ9</accession>
<organism evidence="2 3">
    <name type="scientific">Sinomonas terrae</name>
    <dbReference type="NCBI Taxonomy" id="2908838"/>
    <lineage>
        <taxon>Bacteria</taxon>
        <taxon>Bacillati</taxon>
        <taxon>Actinomycetota</taxon>
        <taxon>Actinomycetes</taxon>
        <taxon>Micrococcales</taxon>
        <taxon>Micrococcaceae</taxon>
        <taxon>Sinomonas</taxon>
    </lineage>
</organism>
<feature type="domain" description="DUF4236" evidence="1">
    <location>
        <begin position="5"/>
        <end position="52"/>
    </location>
</feature>
<evidence type="ECO:0000313" key="2">
    <source>
        <dbReference type="EMBL" id="MCH6469219.1"/>
    </source>
</evidence>
<comment type="caution">
    <text evidence="2">The sequence shown here is derived from an EMBL/GenBank/DDBJ whole genome shotgun (WGS) entry which is preliminary data.</text>
</comment>
<dbReference type="RefSeq" id="WP_241051567.1">
    <property type="nucleotide sequence ID" value="NZ_JAKZBV010000001.1"/>
</dbReference>
<sequence length="57" mass="6380">MGLIYRKRFTLGKNTSVNVSKSGVSVSERVGPVTFNSRRGVTLRLAPGLTWRMGKRR</sequence>
<dbReference type="EMBL" id="JAKZBV010000001">
    <property type="protein sequence ID" value="MCH6469219.1"/>
    <property type="molecule type" value="Genomic_DNA"/>
</dbReference>
<dbReference type="Pfam" id="PF14020">
    <property type="entry name" value="DUF4236"/>
    <property type="match status" value="1"/>
</dbReference>
<dbReference type="InterPro" id="IPR025330">
    <property type="entry name" value="DUF4236"/>
</dbReference>
<keyword evidence="3" id="KW-1185">Reference proteome</keyword>
<dbReference type="Proteomes" id="UP001202922">
    <property type="component" value="Unassembled WGS sequence"/>
</dbReference>
<proteinExistence type="predicted"/>
<evidence type="ECO:0000313" key="3">
    <source>
        <dbReference type="Proteomes" id="UP001202922"/>
    </source>
</evidence>
<reference evidence="2 3" key="1">
    <citation type="submission" date="2022-03" db="EMBL/GenBank/DDBJ databases">
        <title>Sinomonas sp. isolated from a soil.</title>
        <authorList>
            <person name="Han J."/>
            <person name="Kim D.-U."/>
        </authorList>
    </citation>
    <scope>NUCLEOTIDE SEQUENCE [LARGE SCALE GENOMIC DNA]</scope>
    <source>
        <strain evidence="2 3">5-5</strain>
    </source>
</reference>
<protein>
    <submittedName>
        <fullName evidence="2">DUF4236 domain-containing protein</fullName>
    </submittedName>
</protein>
<evidence type="ECO:0000259" key="1">
    <source>
        <dbReference type="Pfam" id="PF14020"/>
    </source>
</evidence>
<gene>
    <name evidence="2" type="ORF">L0M17_04310</name>
</gene>